<name>A0ABU1DFT4_9HYPH</name>
<dbReference type="RefSeq" id="WP_309391351.1">
    <property type="nucleotide sequence ID" value="NZ_JADBEO010000018.1"/>
</dbReference>
<protein>
    <submittedName>
        <fullName evidence="1">Uncharacterized protein</fullName>
    </submittedName>
</protein>
<organism evidence="1 2">
    <name type="scientific">Chelatococcus sambhunathii</name>
    <dbReference type="NCBI Taxonomy" id="363953"/>
    <lineage>
        <taxon>Bacteria</taxon>
        <taxon>Pseudomonadati</taxon>
        <taxon>Pseudomonadota</taxon>
        <taxon>Alphaproteobacteria</taxon>
        <taxon>Hyphomicrobiales</taxon>
        <taxon>Chelatococcaceae</taxon>
        <taxon>Chelatococcus</taxon>
    </lineage>
</organism>
<dbReference type="Proteomes" id="UP001181622">
    <property type="component" value="Unassembled WGS sequence"/>
</dbReference>
<proteinExistence type="predicted"/>
<comment type="caution">
    <text evidence="1">The sequence shown here is derived from an EMBL/GenBank/DDBJ whole genome shotgun (WGS) entry which is preliminary data.</text>
</comment>
<keyword evidence="2" id="KW-1185">Reference proteome</keyword>
<reference evidence="1" key="1">
    <citation type="submission" date="2020-10" db="EMBL/GenBank/DDBJ databases">
        <authorList>
            <person name="Abbas A."/>
            <person name="Razzaq R."/>
            <person name="Waqas M."/>
            <person name="Abbas N."/>
            <person name="Nielsen T.K."/>
            <person name="Hansen L.H."/>
            <person name="Hussain S."/>
            <person name="Shahid M."/>
        </authorList>
    </citation>
    <scope>NUCLEOTIDE SEQUENCE</scope>
    <source>
        <strain evidence="1">S14</strain>
    </source>
</reference>
<gene>
    <name evidence="1" type="ORF">IHQ68_10090</name>
</gene>
<dbReference type="EMBL" id="JADBEO010000018">
    <property type="protein sequence ID" value="MDR4306967.1"/>
    <property type="molecule type" value="Genomic_DNA"/>
</dbReference>
<accession>A0ABU1DFT4</accession>
<evidence type="ECO:0000313" key="1">
    <source>
        <dbReference type="EMBL" id="MDR4306967.1"/>
    </source>
</evidence>
<evidence type="ECO:0000313" key="2">
    <source>
        <dbReference type="Proteomes" id="UP001181622"/>
    </source>
</evidence>
<sequence length="185" mass="21146">MLSRLSWTPAPVIVRRPVKRRLNRDRRQHLVVIVVAIMRAGDPTPFAFEATCRHAIRSRLCLSGWRWSEADAVALDIVLAALRQIGAQRPTWKQGQPEWTQDGHSPIERTRCVRCGSPLPEDHTKFCGRLCGDAHNMHLAALRQAEDGVAYDRVANRNMWSQSPEARRAVRRRRELSELRRGASD</sequence>